<accession>A0ABD6I393</accession>
<reference evidence="1 2" key="1">
    <citation type="submission" date="2019-11" db="EMBL/GenBank/DDBJ databases">
        <title>Whole genome sequence of a plant growth promoting strain Serratia marcescens BTL07 isolated from the rhizoplane of Chili (Capsicum annuum).</title>
        <authorList>
            <person name="Dutta S."/>
            <person name="Khatun A."/>
            <person name="Gupta D.R."/>
            <person name="Surovy M.Z."/>
            <person name="Rahman M.M."/>
            <person name="Mahmud N.U."/>
            <person name="Emes R."/>
            <person name="Warry A."/>
            <person name="West H."/>
            <person name="Clarke M.L."/>
            <person name="Islam M.T."/>
        </authorList>
    </citation>
    <scope>NUCLEOTIDE SEQUENCE [LARGE SCALE GENOMIC DNA]</scope>
    <source>
        <strain evidence="1 2">BTL07</strain>
    </source>
</reference>
<proteinExistence type="predicted"/>
<organism evidence="1 2">
    <name type="scientific">Serratia marcescens</name>
    <dbReference type="NCBI Taxonomy" id="615"/>
    <lineage>
        <taxon>Bacteria</taxon>
        <taxon>Pseudomonadati</taxon>
        <taxon>Pseudomonadota</taxon>
        <taxon>Gammaproteobacteria</taxon>
        <taxon>Enterobacterales</taxon>
        <taxon>Yersiniaceae</taxon>
        <taxon>Serratia</taxon>
    </lineage>
</organism>
<gene>
    <name evidence="1" type="ORF">GMA22_24865</name>
</gene>
<dbReference type="Proteomes" id="UP000443014">
    <property type="component" value="Unassembled WGS sequence"/>
</dbReference>
<dbReference type="EMBL" id="WNKC01000010">
    <property type="protein sequence ID" value="MVF06476.1"/>
    <property type="molecule type" value="Genomic_DNA"/>
</dbReference>
<evidence type="ECO:0000313" key="1">
    <source>
        <dbReference type="EMBL" id="MVF06476.1"/>
    </source>
</evidence>
<protein>
    <submittedName>
        <fullName evidence="1">Uncharacterized protein</fullName>
    </submittedName>
</protein>
<dbReference type="AlphaFoldDB" id="A0ABD6I393"/>
<sequence length="24" mass="2710">MAERGYQQVMNLTVFGQAVPQTLK</sequence>
<evidence type="ECO:0000313" key="2">
    <source>
        <dbReference type="Proteomes" id="UP000443014"/>
    </source>
</evidence>
<name>A0ABD6I393_SERMA</name>
<comment type="caution">
    <text evidence="1">The sequence shown here is derived from an EMBL/GenBank/DDBJ whole genome shotgun (WGS) entry which is preliminary data.</text>
</comment>